<dbReference type="Gene3D" id="3.40.50.1980">
    <property type="entry name" value="Nitrogenase molybdenum iron protein domain"/>
    <property type="match status" value="2"/>
</dbReference>
<dbReference type="PANTHER" id="PTHR30532:SF25">
    <property type="entry name" value="IRON(III) DICITRATE-BINDING PERIPLASMIC PROTEIN"/>
    <property type="match status" value="1"/>
</dbReference>
<reference evidence="6 7" key="1">
    <citation type="journal article" date="2016" name="Biochim. Biophys. Acta">
        <title>Characterization of red-shifted phycobilisomes isolated from the chlorophyll f-containing cyanobacterium Halomicronema hongdechloris.</title>
        <authorList>
            <person name="Li Y."/>
            <person name="Lin Y."/>
            <person name="Garvey C.J."/>
            <person name="Birch D."/>
            <person name="Corkery R.W."/>
            <person name="Loughlin P.C."/>
            <person name="Scheer H."/>
            <person name="Willows R.D."/>
            <person name="Chen M."/>
        </authorList>
    </citation>
    <scope>NUCLEOTIDE SEQUENCE [LARGE SCALE GENOMIC DNA]</scope>
    <source>
        <strain evidence="6 7">C2206</strain>
    </source>
</reference>
<dbReference type="AlphaFoldDB" id="A0A1Z3HN62"/>
<evidence type="ECO:0000256" key="4">
    <source>
        <dbReference type="ARBA" id="ARBA00022729"/>
    </source>
</evidence>
<dbReference type="GO" id="GO:0030288">
    <property type="term" value="C:outer membrane-bounded periplasmic space"/>
    <property type="evidence" value="ECO:0007669"/>
    <property type="project" value="TreeGrafter"/>
</dbReference>
<organism evidence="6 7">
    <name type="scientific">Halomicronema hongdechloris C2206</name>
    <dbReference type="NCBI Taxonomy" id="1641165"/>
    <lineage>
        <taxon>Bacteria</taxon>
        <taxon>Bacillati</taxon>
        <taxon>Cyanobacteriota</taxon>
        <taxon>Cyanophyceae</taxon>
        <taxon>Nodosilineales</taxon>
        <taxon>Nodosilineaceae</taxon>
        <taxon>Halomicronema</taxon>
    </lineage>
</organism>
<protein>
    <submittedName>
        <fullName evidence="6">Siderophore-binding lipoprotein YfiY</fullName>
    </submittedName>
</protein>
<comment type="similarity">
    <text evidence="2">Belongs to the bacterial solute-binding protein 8 family.</text>
</comment>
<accession>A0A1Z3HN62</accession>
<dbReference type="EMBL" id="CP021983">
    <property type="protein sequence ID" value="ASC71748.1"/>
    <property type="molecule type" value="Genomic_DNA"/>
</dbReference>
<dbReference type="Pfam" id="PF01497">
    <property type="entry name" value="Peripla_BP_2"/>
    <property type="match status" value="1"/>
</dbReference>
<dbReference type="Proteomes" id="UP000191901">
    <property type="component" value="Chromosome"/>
</dbReference>
<keyword evidence="4" id="KW-0732">Signal</keyword>
<name>A0A1Z3HN62_9CYAN</name>
<dbReference type="STRING" id="1641165.XM38_14190"/>
<evidence type="ECO:0000256" key="3">
    <source>
        <dbReference type="ARBA" id="ARBA00022448"/>
    </source>
</evidence>
<dbReference type="OrthoDB" id="418958at2"/>
<keyword evidence="7" id="KW-1185">Reference proteome</keyword>
<evidence type="ECO:0000313" key="7">
    <source>
        <dbReference type="Proteomes" id="UP000191901"/>
    </source>
</evidence>
<feature type="domain" description="Fe/B12 periplasmic-binding" evidence="5">
    <location>
        <begin position="92"/>
        <end position="350"/>
    </location>
</feature>
<sequence length="353" mass="39458">MPTLFPVFKQLRKLLTAAGIFGHRCRQMLNAKRYQRQFIGFALVVIGFVAACNGTSSNNSVRYTSANVQTDQLTRTVEHAMGTTQVPETPQRMITLGTFTTEALLAIDTPPIGAVARPEAYLKEQLQGTESIGYRRPDLEKVLALQPDLILGSTSLEEIYTQASQIAPTVLFEFDTSGDWKEIFASVGQAINRSERVEAVMDEYRDRLATFKERMGDRLNQLEVSMVRVYPGYFELYQEDIFAGTILLDAGLSRPPSQRGGQPVQRISKEQLHLADGDVIFLWTDGDNFESKQDAQTAIKQLQADPLWSQLEAVKQGNVYQVSGEHWIGSGPVAANLVVDDLFRYLLEEEDPS</sequence>
<dbReference type="PANTHER" id="PTHR30532">
    <property type="entry name" value="IRON III DICITRATE-BINDING PERIPLASMIC PROTEIN"/>
    <property type="match status" value="1"/>
</dbReference>
<keyword evidence="3" id="KW-0813">Transport</keyword>
<evidence type="ECO:0000259" key="5">
    <source>
        <dbReference type="PROSITE" id="PS50983"/>
    </source>
</evidence>
<dbReference type="SUPFAM" id="SSF53807">
    <property type="entry name" value="Helical backbone' metal receptor"/>
    <property type="match status" value="1"/>
</dbReference>
<proteinExistence type="inferred from homology"/>
<dbReference type="InterPro" id="IPR002491">
    <property type="entry name" value="ABC_transptr_periplasmic_BD"/>
</dbReference>
<keyword evidence="6" id="KW-0449">Lipoprotein</keyword>
<gene>
    <name evidence="6" type="primary">yfiY_1</name>
    <name evidence="6" type="ORF">XM38_027020</name>
</gene>
<dbReference type="InterPro" id="IPR051313">
    <property type="entry name" value="Bact_iron-sidero_bind"/>
</dbReference>
<evidence type="ECO:0000256" key="1">
    <source>
        <dbReference type="ARBA" id="ARBA00004196"/>
    </source>
</evidence>
<dbReference type="GO" id="GO:1901678">
    <property type="term" value="P:iron coordination entity transport"/>
    <property type="evidence" value="ECO:0007669"/>
    <property type="project" value="UniProtKB-ARBA"/>
</dbReference>
<comment type="subcellular location">
    <subcellularLocation>
        <location evidence="1">Cell envelope</location>
    </subcellularLocation>
</comment>
<dbReference type="KEGG" id="hhg:XM38_027020"/>
<dbReference type="CDD" id="cd01146">
    <property type="entry name" value="FhuD"/>
    <property type="match status" value="1"/>
</dbReference>
<dbReference type="RefSeq" id="WP_080810365.1">
    <property type="nucleotide sequence ID" value="NZ_CP021983.2"/>
</dbReference>
<evidence type="ECO:0000313" key="6">
    <source>
        <dbReference type="EMBL" id="ASC71748.1"/>
    </source>
</evidence>
<evidence type="ECO:0000256" key="2">
    <source>
        <dbReference type="ARBA" id="ARBA00008814"/>
    </source>
</evidence>
<dbReference type="PROSITE" id="PS50983">
    <property type="entry name" value="FE_B12_PBP"/>
    <property type="match status" value="1"/>
</dbReference>